<name>A0AAD8HGA3_9APIA</name>
<sequence length="113" mass="12544">MAPPPETRQASRIELVEEAVAALQSSLSREVTEAVNRAAADMQQTLVAQIATSLDQVTQRLHVRMDTVRDANETLIQDVRRRQEEFQSEIRSALTSLKTVDTTSKENHGEGAN</sequence>
<dbReference type="AlphaFoldDB" id="A0AAD8HGA3"/>
<keyword evidence="2" id="KW-1185">Reference proteome</keyword>
<organism evidence="1 2">
    <name type="scientific">Heracleum sosnowskyi</name>
    <dbReference type="NCBI Taxonomy" id="360622"/>
    <lineage>
        <taxon>Eukaryota</taxon>
        <taxon>Viridiplantae</taxon>
        <taxon>Streptophyta</taxon>
        <taxon>Embryophyta</taxon>
        <taxon>Tracheophyta</taxon>
        <taxon>Spermatophyta</taxon>
        <taxon>Magnoliopsida</taxon>
        <taxon>eudicotyledons</taxon>
        <taxon>Gunneridae</taxon>
        <taxon>Pentapetalae</taxon>
        <taxon>asterids</taxon>
        <taxon>campanulids</taxon>
        <taxon>Apiales</taxon>
        <taxon>Apiaceae</taxon>
        <taxon>Apioideae</taxon>
        <taxon>apioid superclade</taxon>
        <taxon>Tordylieae</taxon>
        <taxon>Tordyliinae</taxon>
        <taxon>Heracleum</taxon>
    </lineage>
</organism>
<evidence type="ECO:0000313" key="1">
    <source>
        <dbReference type="EMBL" id="KAK1365607.1"/>
    </source>
</evidence>
<evidence type="ECO:0000313" key="2">
    <source>
        <dbReference type="Proteomes" id="UP001237642"/>
    </source>
</evidence>
<dbReference type="EMBL" id="JAUIZM010000009">
    <property type="protein sequence ID" value="KAK1365607.1"/>
    <property type="molecule type" value="Genomic_DNA"/>
</dbReference>
<gene>
    <name evidence="1" type="ORF">POM88_041168</name>
</gene>
<reference evidence="1" key="1">
    <citation type="submission" date="2023-02" db="EMBL/GenBank/DDBJ databases">
        <title>Genome of toxic invasive species Heracleum sosnowskyi carries increased number of genes despite the absence of recent whole-genome duplications.</title>
        <authorList>
            <person name="Schelkunov M."/>
            <person name="Shtratnikova V."/>
            <person name="Makarenko M."/>
            <person name="Klepikova A."/>
            <person name="Omelchenko D."/>
            <person name="Novikova G."/>
            <person name="Obukhova E."/>
            <person name="Bogdanov V."/>
            <person name="Penin A."/>
            <person name="Logacheva M."/>
        </authorList>
    </citation>
    <scope>NUCLEOTIDE SEQUENCE</scope>
    <source>
        <strain evidence="1">Hsosn_3</strain>
        <tissue evidence="1">Leaf</tissue>
    </source>
</reference>
<proteinExistence type="predicted"/>
<protein>
    <submittedName>
        <fullName evidence="1">Uncharacterized protein</fullName>
    </submittedName>
</protein>
<reference evidence="1" key="2">
    <citation type="submission" date="2023-05" db="EMBL/GenBank/DDBJ databases">
        <authorList>
            <person name="Schelkunov M.I."/>
        </authorList>
    </citation>
    <scope>NUCLEOTIDE SEQUENCE</scope>
    <source>
        <strain evidence="1">Hsosn_3</strain>
        <tissue evidence="1">Leaf</tissue>
    </source>
</reference>
<accession>A0AAD8HGA3</accession>
<dbReference type="Proteomes" id="UP001237642">
    <property type="component" value="Unassembled WGS sequence"/>
</dbReference>
<comment type="caution">
    <text evidence="1">The sequence shown here is derived from an EMBL/GenBank/DDBJ whole genome shotgun (WGS) entry which is preliminary data.</text>
</comment>